<dbReference type="EMBL" id="JAAAWN010000004">
    <property type="protein sequence ID" value="NDV90498.1"/>
    <property type="molecule type" value="Genomic_DNA"/>
</dbReference>
<feature type="transmembrane region" description="Helical" evidence="1">
    <location>
        <begin position="140"/>
        <end position="160"/>
    </location>
</feature>
<reference evidence="2 3" key="1">
    <citation type="submission" date="2020-01" db="EMBL/GenBank/DDBJ databases">
        <authorList>
            <person name="Chen J."/>
            <person name="Zhu S."/>
            <person name="Yang J."/>
        </authorList>
    </citation>
    <scope>NUCLEOTIDE SEQUENCE [LARGE SCALE GENOMIC DNA]</scope>
    <source>
        <strain evidence="2 3">345S023</strain>
    </source>
</reference>
<name>A0A7X5RK09_9ALTE</name>
<comment type="caution">
    <text evidence="2">The sequence shown here is derived from an EMBL/GenBank/DDBJ whole genome shotgun (WGS) entry which is preliminary data.</text>
</comment>
<proteinExistence type="predicted"/>
<evidence type="ECO:0000313" key="3">
    <source>
        <dbReference type="Proteomes" id="UP000470213"/>
    </source>
</evidence>
<evidence type="ECO:0000313" key="2">
    <source>
        <dbReference type="EMBL" id="NDV90498.1"/>
    </source>
</evidence>
<feature type="transmembrane region" description="Helical" evidence="1">
    <location>
        <begin position="12"/>
        <end position="34"/>
    </location>
</feature>
<sequence>MTNENQDIKISEIARCFGIGLAIIAFAIVTILIATDYYHDTGLAVAYQWISIALLLVVVAGPGFTFYRAMEKVKNEDVEEFLTGLQNHKGEPLRYPTVSSFFGDMALIGLFFSKIGEVHEKTNKAIINLFENDGINLIELALLSIVVVIFLFLTVFVSSILASTTAKLFITVRDKSSPKYVFATFFGGLGVIIISCL</sequence>
<organism evidence="2 3">
    <name type="scientific">Alteromonas profundi</name>
    <dbReference type="NCBI Taxonomy" id="2696062"/>
    <lineage>
        <taxon>Bacteria</taxon>
        <taxon>Pseudomonadati</taxon>
        <taxon>Pseudomonadota</taxon>
        <taxon>Gammaproteobacteria</taxon>
        <taxon>Alteromonadales</taxon>
        <taxon>Alteromonadaceae</taxon>
        <taxon>Alteromonas/Salinimonas group</taxon>
        <taxon>Alteromonas</taxon>
    </lineage>
</organism>
<keyword evidence="1" id="KW-1133">Transmembrane helix</keyword>
<feature type="transmembrane region" description="Helical" evidence="1">
    <location>
        <begin position="180"/>
        <end position="196"/>
    </location>
</feature>
<keyword evidence="1" id="KW-0812">Transmembrane</keyword>
<dbReference type="RefSeq" id="WP_163084087.1">
    <property type="nucleotide sequence ID" value="NZ_JAAAWN010000004.1"/>
</dbReference>
<feature type="transmembrane region" description="Helical" evidence="1">
    <location>
        <begin position="46"/>
        <end position="67"/>
    </location>
</feature>
<keyword evidence="1" id="KW-0472">Membrane</keyword>
<accession>A0A7X5RK09</accession>
<dbReference type="Proteomes" id="UP000470213">
    <property type="component" value="Unassembled WGS sequence"/>
</dbReference>
<keyword evidence="3" id="KW-1185">Reference proteome</keyword>
<protein>
    <submittedName>
        <fullName evidence="2">Uncharacterized protein</fullName>
    </submittedName>
</protein>
<evidence type="ECO:0000256" key="1">
    <source>
        <dbReference type="SAM" id="Phobius"/>
    </source>
</evidence>
<gene>
    <name evidence="2" type="ORF">GTH32_04705</name>
</gene>
<dbReference type="AlphaFoldDB" id="A0A7X5RK09"/>